<organism evidence="1 2">
    <name type="scientific">Deefgea piscis</name>
    <dbReference type="NCBI Taxonomy" id="2739061"/>
    <lineage>
        <taxon>Bacteria</taxon>
        <taxon>Pseudomonadati</taxon>
        <taxon>Pseudomonadota</taxon>
        <taxon>Betaproteobacteria</taxon>
        <taxon>Neisseriales</taxon>
        <taxon>Chitinibacteraceae</taxon>
        <taxon>Deefgea</taxon>
    </lineage>
</organism>
<name>A0A6M8SUZ9_9NEIS</name>
<gene>
    <name evidence="1" type="ORF">HQN60_07345</name>
</gene>
<dbReference type="InterPro" id="IPR016181">
    <property type="entry name" value="Acyl_CoA_acyltransferase"/>
</dbReference>
<dbReference type="Proteomes" id="UP000504844">
    <property type="component" value="Chromosome"/>
</dbReference>
<dbReference type="AlphaFoldDB" id="A0A6M8SUZ9"/>
<proteinExistence type="predicted"/>
<evidence type="ECO:0000313" key="2">
    <source>
        <dbReference type="Proteomes" id="UP000504844"/>
    </source>
</evidence>
<dbReference type="EMBL" id="CP054143">
    <property type="protein sequence ID" value="QKJ66529.1"/>
    <property type="molecule type" value="Genomic_DNA"/>
</dbReference>
<dbReference type="SUPFAM" id="SSF55729">
    <property type="entry name" value="Acyl-CoA N-acyltransferases (Nat)"/>
    <property type="match status" value="1"/>
</dbReference>
<dbReference type="PANTHER" id="PTHR47017">
    <property type="entry name" value="ACYL-COA"/>
    <property type="match status" value="1"/>
</dbReference>
<keyword evidence="2" id="KW-1185">Reference proteome</keyword>
<dbReference type="RefSeq" id="WP_173533033.1">
    <property type="nucleotide sequence ID" value="NZ_CP054143.1"/>
</dbReference>
<accession>A0A6M8SUZ9</accession>
<dbReference type="Gene3D" id="3.40.630.30">
    <property type="match status" value="1"/>
</dbReference>
<keyword evidence="1" id="KW-0808">Transferase</keyword>
<dbReference type="GO" id="GO:0016740">
    <property type="term" value="F:transferase activity"/>
    <property type="evidence" value="ECO:0007669"/>
    <property type="project" value="UniProtKB-KW"/>
</dbReference>
<sequence>MTRIALLNTANDLSPAQWAQLARGNDPFLSREFLGLAESTGAASADLAWQPVHVVLQAADESPRAVLPLYLRQHSFGDFSRDWQWDQAWQSAGLAYYPKLVSAIPFTPSPGPRCVLAQGAPESTRDELIAAAIHVAQELKASSWQCLFVQESDRAALENAGMLLRGGVQFHWQNRNYADFDDFLATFTAMKRKKLKRERRYVSDAGLRLATLHGDEIDAASWQAIYRQYADTFRRYGNHPAFSLEFFQQLAAQIGRAMVVFVAYQGDDLVASAICYRSDTTLFGRHWGADIECPGLHFELCYYRGIAYAIEHGLRTFEPGAQGEHKLARGFEPVMTWGSYWIANPRMRHSVAQFIAREAAATEQYQLEMSTHLPFRRES</sequence>
<dbReference type="KEGG" id="dee:HQN60_07345"/>
<dbReference type="PANTHER" id="PTHR47017:SF1">
    <property type="entry name" value="ACYL-COA"/>
    <property type="match status" value="1"/>
</dbReference>
<dbReference type="InterPro" id="IPR007434">
    <property type="entry name" value="FemAB-like"/>
</dbReference>
<dbReference type="Pfam" id="PF04339">
    <property type="entry name" value="FemAB_like"/>
    <property type="match status" value="1"/>
</dbReference>
<evidence type="ECO:0000313" key="1">
    <source>
        <dbReference type="EMBL" id="QKJ66529.1"/>
    </source>
</evidence>
<reference evidence="1 2" key="1">
    <citation type="submission" date="2020-05" db="EMBL/GenBank/DDBJ databases">
        <title>Complete genome sequence of Deefgea sp. D17.</title>
        <authorList>
            <person name="Bae J.-W."/>
            <person name="Han J.E."/>
        </authorList>
    </citation>
    <scope>NUCLEOTIDE SEQUENCE [LARGE SCALE GENOMIC DNA]</scope>
    <source>
        <strain evidence="1 2">D17</strain>
    </source>
</reference>
<protein>
    <submittedName>
        <fullName evidence="1">GNAT family N-acetyltransferase</fullName>
    </submittedName>
</protein>